<proteinExistence type="predicted"/>
<evidence type="ECO:0000313" key="1">
    <source>
        <dbReference type="EMBL" id="MFC4301948.1"/>
    </source>
</evidence>
<dbReference type="EMBL" id="JBHSED010000002">
    <property type="protein sequence ID" value="MFC4301948.1"/>
    <property type="molecule type" value="Genomic_DNA"/>
</dbReference>
<evidence type="ECO:0000313" key="2">
    <source>
        <dbReference type="Proteomes" id="UP001595755"/>
    </source>
</evidence>
<accession>A0ABV8S316</accession>
<protein>
    <recommendedName>
        <fullName evidence="3">SLH domain-containing protein</fullName>
    </recommendedName>
</protein>
<dbReference type="Proteomes" id="UP001595755">
    <property type="component" value="Unassembled WGS sequence"/>
</dbReference>
<organism evidence="1 2">
    <name type="scientific">Cohnella boryungensis</name>
    <dbReference type="NCBI Taxonomy" id="768479"/>
    <lineage>
        <taxon>Bacteria</taxon>
        <taxon>Bacillati</taxon>
        <taxon>Bacillota</taxon>
        <taxon>Bacilli</taxon>
        <taxon>Bacillales</taxon>
        <taxon>Paenibacillaceae</taxon>
        <taxon>Cohnella</taxon>
    </lineage>
</organism>
<gene>
    <name evidence="1" type="ORF">ACFO1S_00675</name>
</gene>
<evidence type="ECO:0008006" key="3">
    <source>
        <dbReference type="Google" id="ProtNLM"/>
    </source>
</evidence>
<reference evidence="2" key="1">
    <citation type="journal article" date="2019" name="Int. J. Syst. Evol. Microbiol.">
        <title>The Global Catalogue of Microorganisms (GCM) 10K type strain sequencing project: providing services to taxonomists for standard genome sequencing and annotation.</title>
        <authorList>
            <consortium name="The Broad Institute Genomics Platform"/>
            <consortium name="The Broad Institute Genome Sequencing Center for Infectious Disease"/>
            <person name="Wu L."/>
            <person name="Ma J."/>
        </authorList>
    </citation>
    <scope>NUCLEOTIDE SEQUENCE [LARGE SCALE GENOMIC DNA]</scope>
    <source>
        <strain evidence="2">CGMCC 4.1641</strain>
    </source>
</reference>
<comment type="caution">
    <text evidence="1">The sequence shown here is derived from an EMBL/GenBank/DDBJ whole genome shotgun (WGS) entry which is preliminary data.</text>
</comment>
<dbReference type="RefSeq" id="WP_204604023.1">
    <property type="nucleotide sequence ID" value="NZ_JBHSED010000002.1"/>
</dbReference>
<keyword evidence="2" id="KW-1185">Reference proteome</keyword>
<sequence length="48" mass="5273">MGELRIHRTDLIGMNGRTSNKLVPQGSMTRAEVAATLQRLLQKVGPIN</sequence>
<name>A0ABV8S316_9BACL</name>